<evidence type="ECO:0000313" key="3">
    <source>
        <dbReference type="EMBL" id="MCW3483243.1"/>
    </source>
</evidence>
<proteinExistence type="predicted"/>
<organism evidence="3 4">
    <name type="scientific">Chitinophaga nivalis</name>
    <dbReference type="NCBI Taxonomy" id="2991709"/>
    <lineage>
        <taxon>Bacteria</taxon>
        <taxon>Pseudomonadati</taxon>
        <taxon>Bacteroidota</taxon>
        <taxon>Chitinophagia</taxon>
        <taxon>Chitinophagales</taxon>
        <taxon>Chitinophagaceae</taxon>
        <taxon>Chitinophaga</taxon>
    </lineage>
</organism>
<dbReference type="Proteomes" id="UP001207742">
    <property type="component" value="Unassembled WGS sequence"/>
</dbReference>
<gene>
    <name evidence="3" type="ORF">OL497_05025</name>
</gene>
<feature type="domain" description="Ubiquitin-like" evidence="2">
    <location>
        <begin position="42"/>
        <end position="113"/>
    </location>
</feature>
<feature type="chain" id="PRO_5045957179" evidence="1">
    <location>
        <begin position="27"/>
        <end position="117"/>
    </location>
</feature>
<keyword evidence="1" id="KW-0732">Signal</keyword>
<dbReference type="SUPFAM" id="SSF54236">
    <property type="entry name" value="Ubiquitin-like"/>
    <property type="match status" value="1"/>
</dbReference>
<protein>
    <submittedName>
        <fullName evidence="3">Ubiquitin family protein</fullName>
    </submittedName>
</protein>
<dbReference type="CDD" id="cd17039">
    <property type="entry name" value="Ubl_ubiquitin_like"/>
    <property type="match status" value="1"/>
</dbReference>
<feature type="signal peptide" evidence="1">
    <location>
        <begin position="1"/>
        <end position="26"/>
    </location>
</feature>
<reference evidence="3 4" key="1">
    <citation type="submission" date="2022-10" db="EMBL/GenBank/DDBJ databases">
        <title>Chitinophaga nivalis PC15 sp. nov., isolated from Pyeongchang county, South Korea.</title>
        <authorList>
            <person name="Trinh H.N."/>
        </authorList>
    </citation>
    <scope>NUCLEOTIDE SEQUENCE [LARGE SCALE GENOMIC DNA]</scope>
    <source>
        <strain evidence="3 4">PC14</strain>
    </source>
</reference>
<keyword evidence="4" id="KW-1185">Reference proteome</keyword>
<name>A0ABT3IH27_9BACT</name>
<dbReference type="InterPro" id="IPR000626">
    <property type="entry name" value="Ubiquitin-like_dom"/>
</dbReference>
<dbReference type="PROSITE" id="PS50053">
    <property type="entry name" value="UBIQUITIN_2"/>
    <property type="match status" value="1"/>
</dbReference>
<evidence type="ECO:0000313" key="4">
    <source>
        <dbReference type="Proteomes" id="UP001207742"/>
    </source>
</evidence>
<accession>A0ABT3IH27</accession>
<dbReference type="RefSeq" id="WP_264728383.1">
    <property type="nucleotide sequence ID" value="NZ_JAPDNR010000001.1"/>
</dbReference>
<comment type="caution">
    <text evidence="3">The sequence shown here is derived from an EMBL/GenBank/DDBJ whole genome shotgun (WGS) entry which is preliminary data.</text>
</comment>
<dbReference type="InterPro" id="IPR029071">
    <property type="entry name" value="Ubiquitin-like_domsf"/>
</dbReference>
<dbReference type="Pfam" id="PF00240">
    <property type="entry name" value="ubiquitin"/>
    <property type="match status" value="1"/>
</dbReference>
<evidence type="ECO:0000259" key="2">
    <source>
        <dbReference type="PROSITE" id="PS50053"/>
    </source>
</evidence>
<evidence type="ECO:0000256" key="1">
    <source>
        <dbReference type="SAM" id="SignalP"/>
    </source>
</evidence>
<dbReference type="Gene3D" id="3.10.20.90">
    <property type="entry name" value="Phosphatidylinositol 3-kinase Catalytic Subunit, Chain A, domain 1"/>
    <property type="match status" value="1"/>
</dbReference>
<dbReference type="EMBL" id="JAPDNS010000001">
    <property type="protein sequence ID" value="MCW3483243.1"/>
    <property type="molecule type" value="Genomic_DNA"/>
</dbReference>
<sequence>MKKSTMMLSALFCALFAVGVTIGTNASDQASTNLLQEPAGKFEVAVGYHENKAIHFVKVEVNGDNTAGELKEKVIAQTSIPCRKGSIVYKKKRLKDDEKLQQADVHAGDSLFLACLK</sequence>